<dbReference type="InterPro" id="IPR003653">
    <property type="entry name" value="Peptidase_C48_C"/>
</dbReference>
<evidence type="ECO:0000259" key="4">
    <source>
        <dbReference type="Pfam" id="PF02902"/>
    </source>
</evidence>
<organism evidence="5 6">
    <name type="scientific">Dendrobium chrysotoxum</name>
    <name type="common">Orchid</name>
    <dbReference type="NCBI Taxonomy" id="161865"/>
    <lineage>
        <taxon>Eukaryota</taxon>
        <taxon>Viridiplantae</taxon>
        <taxon>Streptophyta</taxon>
        <taxon>Embryophyta</taxon>
        <taxon>Tracheophyta</taxon>
        <taxon>Spermatophyta</taxon>
        <taxon>Magnoliopsida</taxon>
        <taxon>Liliopsida</taxon>
        <taxon>Asparagales</taxon>
        <taxon>Orchidaceae</taxon>
        <taxon>Epidendroideae</taxon>
        <taxon>Malaxideae</taxon>
        <taxon>Dendrobiinae</taxon>
        <taxon>Dendrobium</taxon>
    </lineage>
</organism>
<dbReference type="Gene3D" id="3.40.395.10">
    <property type="entry name" value="Adenoviral Proteinase, Chain A"/>
    <property type="match status" value="1"/>
</dbReference>
<dbReference type="Proteomes" id="UP000775213">
    <property type="component" value="Unassembled WGS sequence"/>
</dbReference>
<reference evidence="5 6" key="1">
    <citation type="journal article" date="2021" name="Hortic Res">
        <title>Chromosome-scale assembly of the Dendrobium chrysotoxum genome enhances the understanding of orchid evolution.</title>
        <authorList>
            <person name="Zhang Y."/>
            <person name="Zhang G.Q."/>
            <person name="Zhang D."/>
            <person name="Liu X.D."/>
            <person name="Xu X.Y."/>
            <person name="Sun W.H."/>
            <person name="Yu X."/>
            <person name="Zhu X."/>
            <person name="Wang Z.W."/>
            <person name="Zhao X."/>
            <person name="Zhong W.Y."/>
            <person name="Chen H."/>
            <person name="Yin W.L."/>
            <person name="Huang T."/>
            <person name="Niu S.C."/>
            <person name="Liu Z.J."/>
        </authorList>
    </citation>
    <scope>NUCLEOTIDE SEQUENCE [LARGE SCALE GENOMIC DNA]</scope>
    <source>
        <strain evidence="5">Lindl</strain>
    </source>
</reference>
<evidence type="ECO:0000256" key="1">
    <source>
        <dbReference type="ARBA" id="ARBA00005234"/>
    </source>
</evidence>
<evidence type="ECO:0000256" key="3">
    <source>
        <dbReference type="ARBA" id="ARBA00022801"/>
    </source>
</evidence>
<keyword evidence="2" id="KW-0645">Protease</keyword>
<dbReference type="AlphaFoldDB" id="A0AAV7G5Z2"/>
<feature type="domain" description="Ubiquitin-like protease family profile" evidence="4">
    <location>
        <begin position="31"/>
        <end position="67"/>
    </location>
</feature>
<gene>
    <name evidence="5" type="ORF">IEQ34_021746</name>
</gene>
<keyword evidence="3" id="KW-0378">Hydrolase</keyword>
<comment type="similarity">
    <text evidence="1">Belongs to the peptidase C48 family.</text>
</comment>
<proteinExistence type="inferred from homology"/>
<dbReference type="GO" id="GO:0008234">
    <property type="term" value="F:cysteine-type peptidase activity"/>
    <property type="evidence" value="ECO:0007669"/>
    <property type="project" value="InterPro"/>
</dbReference>
<evidence type="ECO:0000313" key="5">
    <source>
        <dbReference type="EMBL" id="KAH0451054.1"/>
    </source>
</evidence>
<dbReference type="EMBL" id="JAGFBR010000018">
    <property type="protein sequence ID" value="KAH0451054.1"/>
    <property type="molecule type" value="Genomic_DNA"/>
</dbReference>
<dbReference type="SUPFAM" id="SSF54001">
    <property type="entry name" value="Cysteine proteinases"/>
    <property type="match status" value="1"/>
</dbReference>
<dbReference type="InterPro" id="IPR038765">
    <property type="entry name" value="Papain-like_cys_pep_sf"/>
</dbReference>
<evidence type="ECO:0000256" key="2">
    <source>
        <dbReference type="ARBA" id="ARBA00022670"/>
    </source>
</evidence>
<dbReference type="GO" id="GO:0006508">
    <property type="term" value="P:proteolysis"/>
    <property type="evidence" value="ECO:0007669"/>
    <property type="project" value="UniProtKB-KW"/>
</dbReference>
<protein>
    <recommendedName>
        <fullName evidence="4">Ubiquitin-like protease family profile domain-containing protein</fullName>
    </recommendedName>
</protein>
<name>A0AAV7G5Z2_DENCH</name>
<accession>A0AAV7G5Z2</accession>
<comment type="caution">
    <text evidence="5">The sequence shown here is derived from an EMBL/GenBank/DDBJ whole genome shotgun (WGS) entry which is preliminary data.</text>
</comment>
<evidence type="ECO:0000313" key="6">
    <source>
        <dbReference type="Proteomes" id="UP000775213"/>
    </source>
</evidence>
<sequence length="98" mass="11477">MLGMRLKVFLPTPIEDLVKTFIFYLLSFDTDIRGWRIQKIKQAPTQKNSVDCGMYVCKYMEATFQPEAIIWTDVKDWQDNMAKVRAEFAYAILSTTIK</sequence>
<keyword evidence="6" id="KW-1185">Reference proteome</keyword>
<dbReference type="Pfam" id="PF02902">
    <property type="entry name" value="Peptidase_C48"/>
    <property type="match status" value="1"/>
</dbReference>